<evidence type="ECO:0000256" key="3">
    <source>
        <dbReference type="ARBA" id="ARBA00023163"/>
    </source>
</evidence>
<dbReference type="STRING" id="630515.SAMN04489812_2674"/>
<dbReference type="RefSeq" id="WP_091525508.1">
    <property type="nucleotide sequence ID" value="NZ_LT629772.1"/>
</dbReference>
<keyword evidence="6" id="KW-1185">Reference proteome</keyword>
<name>A0A1H1U7P5_9ACTN</name>
<dbReference type="SMART" id="SM00354">
    <property type="entry name" value="HTH_LACI"/>
    <property type="match status" value="1"/>
</dbReference>
<dbReference type="CDD" id="cd06267">
    <property type="entry name" value="PBP1_LacI_sugar_binding-like"/>
    <property type="match status" value="1"/>
</dbReference>
<sequence length="341" mass="37357">MVNQRDVARRAGVSPRTVSNVLRDFHYVSEPVRARVRAAMDELGYRPNIAARQLRQGRTGLLTLVVPFDAPYFAELSDQVIKVAREHGLTVVIDKTDGDPDREREMVLRPDRTALFDGLIFSLDGLDERELTDLRPRLPMVLLGERADISGEFDRIVFDNLAAARAATEHLLGLGRRRIALIRSGVGVAAGPMDRHQGYLQALEAAGLPADEELIKNAPGTRADGYRAMLELMAADVPPDAVVCHNDPCALGAIRALLTHGYRVPEDVAVVGFDDITDGRYSVPSLTTIAQDREQIARRAVETIVARLDGDAGDPTTVWVDWELIARESTLGRSASPATPE</sequence>
<dbReference type="CDD" id="cd01392">
    <property type="entry name" value="HTH_LacI"/>
    <property type="match status" value="1"/>
</dbReference>
<proteinExistence type="predicted"/>
<dbReference type="InterPro" id="IPR046335">
    <property type="entry name" value="LacI/GalR-like_sensor"/>
</dbReference>
<dbReference type="InterPro" id="IPR028082">
    <property type="entry name" value="Peripla_BP_I"/>
</dbReference>
<dbReference type="Pfam" id="PF00356">
    <property type="entry name" value="LacI"/>
    <property type="match status" value="1"/>
</dbReference>
<dbReference type="Gene3D" id="3.40.50.2300">
    <property type="match status" value="2"/>
</dbReference>
<dbReference type="GO" id="GO:0000976">
    <property type="term" value="F:transcription cis-regulatory region binding"/>
    <property type="evidence" value="ECO:0007669"/>
    <property type="project" value="TreeGrafter"/>
</dbReference>
<dbReference type="OrthoDB" id="189006at2"/>
<dbReference type="EMBL" id="LT629772">
    <property type="protein sequence ID" value="SDS68500.1"/>
    <property type="molecule type" value="Genomic_DNA"/>
</dbReference>
<accession>A0A1H1U7P5</accession>
<dbReference type="GO" id="GO:0003700">
    <property type="term" value="F:DNA-binding transcription factor activity"/>
    <property type="evidence" value="ECO:0007669"/>
    <property type="project" value="TreeGrafter"/>
</dbReference>
<reference evidence="5 6" key="1">
    <citation type="submission" date="2016-10" db="EMBL/GenBank/DDBJ databases">
        <authorList>
            <person name="de Groot N.N."/>
        </authorList>
    </citation>
    <scope>NUCLEOTIDE SEQUENCE [LARGE SCALE GENOMIC DNA]</scope>
    <source>
        <strain evidence="5 6">DSM 21800</strain>
    </source>
</reference>
<dbReference type="InterPro" id="IPR000843">
    <property type="entry name" value="HTH_LacI"/>
</dbReference>
<dbReference type="InterPro" id="IPR010982">
    <property type="entry name" value="Lambda_DNA-bd_dom_sf"/>
</dbReference>
<organism evidence="5 6">
    <name type="scientific">Microlunatus soli</name>
    <dbReference type="NCBI Taxonomy" id="630515"/>
    <lineage>
        <taxon>Bacteria</taxon>
        <taxon>Bacillati</taxon>
        <taxon>Actinomycetota</taxon>
        <taxon>Actinomycetes</taxon>
        <taxon>Propionibacteriales</taxon>
        <taxon>Propionibacteriaceae</taxon>
        <taxon>Microlunatus</taxon>
    </lineage>
</organism>
<evidence type="ECO:0000256" key="1">
    <source>
        <dbReference type="ARBA" id="ARBA00023015"/>
    </source>
</evidence>
<dbReference type="SUPFAM" id="SSF53822">
    <property type="entry name" value="Periplasmic binding protein-like I"/>
    <property type="match status" value="1"/>
</dbReference>
<gene>
    <name evidence="5" type="ORF">SAMN04489812_2674</name>
</gene>
<evidence type="ECO:0000259" key="4">
    <source>
        <dbReference type="PROSITE" id="PS50932"/>
    </source>
</evidence>
<dbReference type="Pfam" id="PF13377">
    <property type="entry name" value="Peripla_BP_3"/>
    <property type="match status" value="1"/>
</dbReference>
<protein>
    <submittedName>
        <fullName evidence="5">DNA-binding transcriptional regulator, LacI/PurR family</fullName>
    </submittedName>
</protein>
<dbReference type="SUPFAM" id="SSF47413">
    <property type="entry name" value="lambda repressor-like DNA-binding domains"/>
    <property type="match status" value="1"/>
</dbReference>
<evidence type="ECO:0000256" key="2">
    <source>
        <dbReference type="ARBA" id="ARBA00023125"/>
    </source>
</evidence>
<dbReference type="PANTHER" id="PTHR30146:SF153">
    <property type="entry name" value="LACTOSE OPERON REPRESSOR"/>
    <property type="match status" value="1"/>
</dbReference>
<evidence type="ECO:0000313" key="5">
    <source>
        <dbReference type="EMBL" id="SDS68500.1"/>
    </source>
</evidence>
<dbReference type="AlphaFoldDB" id="A0A1H1U7P5"/>
<dbReference type="Proteomes" id="UP000199103">
    <property type="component" value="Chromosome I"/>
</dbReference>
<feature type="domain" description="HTH lacI-type" evidence="4">
    <location>
        <begin position="2"/>
        <end position="56"/>
    </location>
</feature>
<evidence type="ECO:0000313" key="6">
    <source>
        <dbReference type="Proteomes" id="UP000199103"/>
    </source>
</evidence>
<dbReference type="PROSITE" id="PS50932">
    <property type="entry name" value="HTH_LACI_2"/>
    <property type="match status" value="1"/>
</dbReference>
<keyword evidence="3" id="KW-0804">Transcription</keyword>
<keyword evidence="1" id="KW-0805">Transcription regulation</keyword>
<dbReference type="Gene3D" id="1.10.260.40">
    <property type="entry name" value="lambda repressor-like DNA-binding domains"/>
    <property type="match status" value="1"/>
</dbReference>
<dbReference type="PANTHER" id="PTHR30146">
    <property type="entry name" value="LACI-RELATED TRANSCRIPTIONAL REPRESSOR"/>
    <property type="match status" value="1"/>
</dbReference>
<keyword evidence="2 5" id="KW-0238">DNA-binding</keyword>